<dbReference type="OMA" id="SVMRIKG"/>
<dbReference type="Pfam" id="PF20994">
    <property type="entry name" value="CENPU"/>
    <property type="match status" value="1"/>
</dbReference>
<accession>G9MIZ5</accession>
<organism evidence="4 5">
    <name type="scientific">Hypocrea virens (strain Gv29-8 / FGSC 10586)</name>
    <name type="common">Gliocladium virens</name>
    <name type="synonym">Trichoderma virens</name>
    <dbReference type="NCBI Taxonomy" id="413071"/>
    <lineage>
        <taxon>Eukaryota</taxon>
        <taxon>Fungi</taxon>
        <taxon>Dikarya</taxon>
        <taxon>Ascomycota</taxon>
        <taxon>Pezizomycotina</taxon>
        <taxon>Sordariomycetes</taxon>
        <taxon>Hypocreomycetidae</taxon>
        <taxon>Hypocreales</taxon>
        <taxon>Hypocreaceae</taxon>
        <taxon>Trichoderma</taxon>
    </lineage>
</organism>
<feature type="compositionally biased region" description="Acidic residues" evidence="2">
    <location>
        <begin position="350"/>
        <end position="393"/>
    </location>
</feature>
<feature type="compositionally biased region" description="Basic and acidic residues" evidence="2">
    <location>
        <begin position="323"/>
        <end position="343"/>
    </location>
</feature>
<feature type="compositionally biased region" description="Acidic residues" evidence="2">
    <location>
        <begin position="110"/>
        <end position="124"/>
    </location>
</feature>
<evidence type="ECO:0000259" key="3">
    <source>
        <dbReference type="Pfam" id="PF20994"/>
    </source>
</evidence>
<feature type="compositionally biased region" description="Basic and acidic residues" evidence="2">
    <location>
        <begin position="7"/>
        <end position="25"/>
    </location>
</feature>
<dbReference type="Proteomes" id="UP000007115">
    <property type="component" value="Unassembled WGS sequence"/>
</dbReference>
<dbReference type="AlphaFoldDB" id="G9MIZ5"/>
<name>G9MIZ5_HYPVG</name>
<keyword evidence="5" id="KW-1185">Reference proteome</keyword>
<feature type="region of interest" description="Disordered" evidence="2">
    <location>
        <begin position="47"/>
        <end position="268"/>
    </location>
</feature>
<dbReference type="EMBL" id="ABDF02000003">
    <property type="protein sequence ID" value="EHK25461.1"/>
    <property type="molecule type" value="Genomic_DNA"/>
</dbReference>
<keyword evidence="1" id="KW-0175">Coiled coil</keyword>
<evidence type="ECO:0000313" key="4">
    <source>
        <dbReference type="EMBL" id="EHK25461.1"/>
    </source>
</evidence>
<protein>
    <recommendedName>
        <fullName evidence="3">Inner kinetochore subunit AME1 domain-containing protein</fullName>
    </recommendedName>
</protein>
<gene>
    <name evidence="4" type="ORF">TRIVIDRAFT_211963</name>
</gene>
<dbReference type="RefSeq" id="XP_013959667.1">
    <property type="nucleotide sequence ID" value="XM_014104192.1"/>
</dbReference>
<sequence>MATGRQTRADRLNERLRGAQRANVDDESFHLDINSLDIGGLAIASSIASASSPAARNKYSPTTSAKRRKLDKNATAPPEPKSSSTPRRRRVRSQPTEPLIELPTLPSEPMDYDAAEQEDGDDDGATPRPSRTYPVPMSMSSVRTVDPQVADELETLPPHPGVQSPVPMQSPGSVRKSDMMIIEEVSESPADAPGSGKRRRVPMSETLSSSVRLMGVLSSDDGIPMPSSPLKNKARRNGAATVRSSQRSAGRVYGQDTSHLADELSSDNFPQLAGIEEEAEIEEIEAEATDLVIEESTLAQDEEEQEEQEEDQEEEQENDNGIDMEKVARILERESVRHPREPSPELGSQELEDAEEVEEEELELEPEPEEETEPDVEEATEAEEEEEEEEEEVTVLPTPPKRKRGRPSKSPTVQKQPAAKPKPAKPRKRVEAQPQDSNDENDERQPKKGKTKKRHSDQSEGDGGTIEITVQRFVNHKKRGHEDDDVDPLQNEMAFVNHGGESVIDVFAQVCDEVISSTLEQFQEVASGADDPAKKKEYRIKMRAIEAYREELKSRFLQHAIHLNHWHSLRKRVRHVQKERMALREEIMRIKAEREQVALRMDAIRIKHEADSRESKYCLDASSLMHDVDLAVEQGREAPELPRAAQREAELANLELLVSRVSEQASSSSFTGGMLKQVKEFNSFLERAAMALESR</sequence>
<evidence type="ECO:0000313" key="5">
    <source>
        <dbReference type="Proteomes" id="UP000007115"/>
    </source>
</evidence>
<feature type="coiled-coil region" evidence="1">
    <location>
        <begin position="535"/>
        <end position="600"/>
    </location>
</feature>
<feature type="domain" description="Inner kinetochore subunit AME1" evidence="3">
    <location>
        <begin position="504"/>
        <end position="687"/>
    </location>
</feature>
<dbReference type="InParanoid" id="G9MIZ5"/>
<feature type="compositionally biased region" description="Low complexity" evidence="2">
    <location>
        <begin position="93"/>
        <end position="109"/>
    </location>
</feature>
<comment type="caution">
    <text evidence="4">The sequence shown here is derived from an EMBL/GenBank/DDBJ whole genome shotgun (WGS) entry which is preliminary data.</text>
</comment>
<evidence type="ECO:0000256" key="2">
    <source>
        <dbReference type="SAM" id="MobiDB-lite"/>
    </source>
</evidence>
<dbReference type="STRING" id="413071.G9MIZ5"/>
<dbReference type="OrthoDB" id="5377952at2759"/>
<dbReference type="HOGENOM" id="CLU_019416_0_0_1"/>
<dbReference type="GeneID" id="25790643"/>
<feature type="region of interest" description="Disordered" evidence="2">
    <location>
        <begin position="1"/>
        <end position="25"/>
    </location>
</feature>
<proteinExistence type="predicted"/>
<dbReference type="InterPro" id="IPR048743">
    <property type="entry name" value="AME1"/>
</dbReference>
<feature type="compositionally biased region" description="Acidic residues" evidence="2">
    <location>
        <begin position="300"/>
        <end position="322"/>
    </location>
</feature>
<reference evidence="4 5" key="1">
    <citation type="journal article" date="2011" name="Genome Biol.">
        <title>Comparative genome sequence analysis underscores mycoparasitism as the ancestral life style of Trichoderma.</title>
        <authorList>
            <person name="Kubicek C.P."/>
            <person name="Herrera-Estrella A."/>
            <person name="Seidl-Seiboth V."/>
            <person name="Martinez D.A."/>
            <person name="Druzhinina I.S."/>
            <person name="Thon M."/>
            <person name="Zeilinger S."/>
            <person name="Casas-Flores S."/>
            <person name="Horwitz B.A."/>
            <person name="Mukherjee P.K."/>
            <person name="Mukherjee M."/>
            <person name="Kredics L."/>
            <person name="Alcaraz L.D."/>
            <person name="Aerts A."/>
            <person name="Antal Z."/>
            <person name="Atanasova L."/>
            <person name="Cervantes-Badillo M.G."/>
            <person name="Challacombe J."/>
            <person name="Chertkov O."/>
            <person name="McCluskey K."/>
            <person name="Coulpier F."/>
            <person name="Deshpande N."/>
            <person name="von Doehren H."/>
            <person name="Ebbole D.J."/>
            <person name="Esquivel-Naranjo E.U."/>
            <person name="Fekete E."/>
            <person name="Flipphi M."/>
            <person name="Glaser F."/>
            <person name="Gomez-Rodriguez E.Y."/>
            <person name="Gruber S."/>
            <person name="Han C."/>
            <person name="Henrissat B."/>
            <person name="Hermosa R."/>
            <person name="Hernandez-Onate M."/>
            <person name="Karaffa L."/>
            <person name="Kosti I."/>
            <person name="Le Crom S."/>
            <person name="Lindquist E."/>
            <person name="Lucas S."/>
            <person name="Luebeck M."/>
            <person name="Luebeck P.S."/>
            <person name="Margeot A."/>
            <person name="Metz B."/>
            <person name="Misra M."/>
            <person name="Nevalainen H."/>
            <person name="Omann M."/>
            <person name="Packer N."/>
            <person name="Perrone G."/>
            <person name="Uresti-Rivera E.E."/>
            <person name="Salamov A."/>
            <person name="Schmoll M."/>
            <person name="Seiboth B."/>
            <person name="Shapiro H."/>
            <person name="Sukno S."/>
            <person name="Tamayo-Ramos J.A."/>
            <person name="Tisch D."/>
            <person name="Wiest A."/>
            <person name="Wilkinson H.H."/>
            <person name="Zhang M."/>
            <person name="Coutinho P.M."/>
            <person name="Kenerley C.M."/>
            <person name="Monte E."/>
            <person name="Baker S.E."/>
            <person name="Grigoriev I.V."/>
        </authorList>
    </citation>
    <scope>NUCLEOTIDE SEQUENCE [LARGE SCALE GENOMIC DNA]</scope>
    <source>
        <strain evidence="5">Gv29-8 / FGSC 10586</strain>
    </source>
</reference>
<feature type="region of interest" description="Disordered" evidence="2">
    <location>
        <begin position="286"/>
        <end position="467"/>
    </location>
</feature>
<evidence type="ECO:0000256" key="1">
    <source>
        <dbReference type="SAM" id="Coils"/>
    </source>
</evidence>
<dbReference type="eggNOG" id="ENOG502SGUR">
    <property type="taxonomic scope" value="Eukaryota"/>
</dbReference>
<dbReference type="VEuPathDB" id="FungiDB:TRIVIDRAFT_211963"/>